<proteinExistence type="evidence at transcript level"/>
<evidence type="ECO:0000256" key="1">
    <source>
        <dbReference type="SAM" id="MobiDB-lite"/>
    </source>
</evidence>
<organism evidence="2">
    <name type="scientific">Phakopsora pachyrhizi</name>
    <name type="common">Asian soybean rust disease fungus</name>
    <dbReference type="NCBI Taxonomy" id="170000"/>
    <lineage>
        <taxon>Eukaryota</taxon>
        <taxon>Fungi</taxon>
        <taxon>Dikarya</taxon>
        <taxon>Basidiomycota</taxon>
        <taxon>Pucciniomycotina</taxon>
        <taxon>Pucciniomycetes</taxon>
        <taxon>Pucciniales</taxon>
        <taxon>Phakopsoraceae</taxon>
        <taxon>Phakopsora</taxon>
    </lineage>
</organism>
<feature type="region of interest" description="Disordered" evidence="1">
    <location>
        <begin position="14"/>
        <end position="47"/>
    </location>
</feature>
<name>A0A0S1MIF4_PHAPC</name>
<dbReference type="EMBL" id="KT246577">
    <property type="protein sequence ID" value="ALL40668.1"/>
    <property type="molecule type" value="mRNA"/>
</dbReference>
<protein>
    <submittedName>
        <fullName evidence="2">Putative glutaredoxin Grx1</fullName>
    </submittedName>
</protein>
<feature type="compositionally biased region" description="Low complexity" evidence="1">
    <location>
        <begin position="24"/>
        <end position="40"/>
    </location>
</feature>
<sequence length="66" mass="7058">MLLLDEHVGHGALTGDFLQRGLGSPSRTAPTARPPRSSCPSPAPSFTLLSSTRSMTVPIFRTLLPR</sequence>
<dbReference type="AlphaFoldDB" id="A0A0S1MIF4"/>
<accession>A0A0S1MIF4</accession>
<reference evidence="2" key="1">
    <citation type="submission" date="2015-07" db="EMBL/GenBank/DDBJ databases">
        <title>Elucidating the P. pachyrhizi secretome and potential effectors.</title>
        <authorList>
            <person name="de Carvalho M.C.C.G."/>
            <person name="Nascimento L.C."/>
            <person name="Darben L.M."/>
            <person name="Polizel-Podanosqui A.M."/>
            <person name="Lopes-Caitar V.S."/>
            <person name="Rocha C.S."/>
            <person name="Qi M."/>
            <person name="Carazolle M."/>
            <person name="Kuwahara M.K."/>
            <person name="Pereira G.A.G."/>
            <person name="Abdelnoor R.V."/>
            <person name="Whitham S.A."/>
            <person name="Marcelino-Guimaraes F.C."/>
        </authorList>
    </citation>
    <scope>NUCLEOTIDE SEQUENCE</scope>
</reference>
<evidence type="ECO:0000313" key="2">
    <source>
        <dbReference type="EMBL" id="ALL40668.1"/>
    </source>
</evidence>